<dbReference type="GO" id="GO:0005615">
    <property type="term" value="C:extracellular space"/>
    <property type="evidence" value="ECO:0007669"/>
    <property type="project" value="InterPro"/>
</dbReference>
<evidence type="ECO:0000313" key="7">
    <source>
        <dbReference type="Proteomes" id="UP000233551"/>
    </source>
</evidence>
<feature type="chain" id="PRO_5014071898" evidence="3">
    <location>
        <begin position="28"/>
        <end position="169"/>
    </location>
</feature>
<reference evidence="5 7" key="3">
    <citation type="submission" date="2017-11" db="EMBL/GenBank/DDBJ databases">
        <title>De-novo sequencing of pomegranate (Punica granatum L.) genome.</title>
        <authorList>
            <person name="Akparov Z."/>
            <person name="Amiraslanov A."/>
            <person name="Hajiyeva S."/>
            <person name="Abbasov M."/>
            <person name="Kaur K."/>
            <person name="Hamwieh A."/>
            <person name="Solovyev V."/>
            <person name="Salamov A."/>
            <person name="Braich B."/>
            <person name="Kosarev P."/>
            <person name="Mahmoud A."/>
            <person name="Hajiyev E."/>
            <person name="Babayeva S."/>
            <person name="Izzatullayeva V."/>
            <person name="Mammadov A."/>
            <person name="Mammadov A."/>
            <person name="Sharifova S."/>
            <person name="Ojaghi J."/>
            <person name="Eynullazada K."/>
            <person name="Bayramov B."/>
            <person name="Abdulazimova A."/>
            <person name="Shahmuradov I."/>
        </authorList>
    </citation>
    <scope>NUCLEOTIDE SEQUENCE [LARGE SCALE GENOMIC DNA]</scope>
    <source>
        <strain evidence="5">AG2017</strain>
        <strain evidence="7">cv. AG2017</strain>
        <tissue evidence="5">Leaf</tissue>
    </source>
</reference>
<evidence type="ECO:0000313" key="6">
    <source>
        <dbReference type="Proteomes" id="UP000197138"/>
    </source>
</evidence>
<evidence type="ECO:0000256" key="2">
    <source>
        <dbReference type="ARBA" id="ARBA00023157"/>
    </source>
</evidence>
<dbReference type="EMBL" id="PGOL01000358">
    <property type="protein sequence ID" value="PKI71776.1"/>
    <property type="molecule type" value="Genomic_DNA"/>
</dbReference>
<dbReference type="InterPro" id="IPR006040">
    <property type="entry name" value="Allergen_Ole_e_I_CS"/>
</dbReference>
<dbReference type="Pfam" id="PF01190">
    <property type="entry name" value="Pollen_Ole_e_1"/>
    <property type="match status" value="1"/>
</dbReference>
<evidence type="ECO:0000313" key="4">
    <source>
        <dbReference type="EMBL" id="OWM80200.1"/>
    </source>
</evidence>
<keyword evidence="2" id="KW-1015">Disulfide bond</keyword>
<dbReference type="Proteomes" id="UP000197138">
    <property type="component" value="Unassembled WGS sequence"/>
</dbReference>
<dbReference type="PANTHER" id="PTHR31614">
    <property type="entry name" value="PROTEIN DOWNSTREAM OF FLC-RELATED"/>
    <property type="match status" value="1"/>
</dbReference>
<dbReference type="Proteomes" id="UP000233551">
    <property type="component" value="Unassembled WGS sequence"/>
</dbReference>
<evidence type="ECO:0000256" key="1">
    <source>
        <dbReference type="ARBA" id="ARBA00010049"/>
    </source>
</evidence>
<proteinExistence type="inferred from homology"/>
<comment type="caution">
    <text evidence="4">The sequence shown here is derived from an EMBL/GenBank/DDBJ whole genome shotgun (WGS) entry which is preliminary data.</text>
</comment>
<keyword evidence="3" id="KW-0732">Signal</keyword>
<keyword evidence="7" id="KW-1185">Reference proteome</keyword>
<feature type="signal peptide" evidence="3">
    <location>
        <begin position="1"/>
        <end position="27"/>
    </location>
</feature>
<dbReference type="PROSITE" id="PS00925">
    <property type="entry name" value="OLEEI"/>
    <property type="match status" value="1"/>
</dbReference>
<dbReference type="STRING" id="22663.A0A218X6A8"/>
<gene>
    <name evidence="4" type="ORF">CDL15_Pgr019364</name>
    <name evidence="5" type="ORF">CRG98_007792</name>
</gene>
<protein>
    <submittedName>
        <fullName evidence="4">Uncharacterized protein</fullName>
    </submittedName>
</protein>
<organism evidence="4 6">
    <name type="scientific">Punica granatum</name>
    <name type="common">Pomegranate</name>
    <dbReference type="NCBI Taxonomy" id="22663"/>
    <lineage>
        <taxon>Eukaryota</taxon>
        <taxon>Viridiplantae</taxon>
        <taxon>Streptophyta</taxon>
        <taxon>Embryophyta</taxon>
        <taxon>Tracheophyta</taxon>
        <taxon>Spermatophyta</taxon>
        <taxon>Magnoliopsida</taxon>
        <taxon>eudicotyledons</taxon>
        <taxon>Gunneridae</taxon>
        <taxon>Pentapetalae</taxon>
        <taxon>rosids</taxon>
        <taxon>malvids</taxon>
        <taxon>Myrtales</taxon>
        <taxon>Lythraceae</taxon>
        <taxon>Punica</taxon>
    </lineage>
</organism>
<evidence type="ECO:0000256" key="3">
    <source>
        <dbReference type="SAM" id="SignalP"/>
    </source>
</evidence>
<reference evidence="4" key="2">
    <citation type="submission" date="2017-06" db="EMBL/GenBank/DDBJ databases">
        <title>The pomegranate genome and the genomics of punicalagin biosynthesis.</title>
        <authorList>
            <person name="Xu C."/>
        </authorList>
    </citation>
    <scope>NUCLEOTIDE SEQUENCE [LARGE SCALE GENOMIC DNA]</scope>
    <source>
        <tissue evidence="4">Fresh leaf</tissue>
    </source>
</reference>
<dbReference type="InterPro" id="IPR006041">
    <property type="entry name" value="Pollen_Ole_e1_allergen"/>
</dbReference>
<dbReference type="OrthoDB" id="1888725at2759"/>
<dbReference type="PANTHER" id="PTHR31614:SF2">
    <property type="entry name" value="F28N24.16 PROTEIN"/>
    <property type="match status" value="1"/>
</dbReference>
<reference evidence="6" key="1">
    <citation type="journal article" date="2017" name="Plant J.">
        <title>The pomegranate (Punica granatum L.) genome and the genomics of punicalagin biosynthesis.</title>
        <authorList>
            <person name="Qin G."/>
            <person name="Xu C."/>
            <person name="Ming R."/>
            <person name="Tang H."/>
            <person name="Guyot R."/>
            <person name="Kramer E.M."/>
            <person name="Hu Y."/>
            <person name="Yi X."/>
            <person name="Qi Y."/>
            <person name="Xu X."/>
            <person name="Gao Z."/>
            <person name="Pan H."/>
            <person name="Jian J."/>
            <person name="Tian Y."/>
            <person name="Yue Z."/>
            <person name="Xu Y."/>
        </authorList>
    </citation>
    <scope>NUCLEOTIDE SEQUENCE [LARGE SCALE GENOMIC DNA]</scope>
    <source>
        <strain evidence="6">cv. Dabenzi</strain>
    </source>
</reference>
<name>A0A218X6A8_PUNGR</name>
<comment type="similarity">
    <text evidence="1">Belongs to the Ole e I family.</text>
</comment>
<dbReference type="AlphaFoldDB" id="A0A218X6A8"/>
<dbReference type="EMBL" id="MTKT01002270">
    <property type="protein sequence ID" value="OWM80200.1"/>
    <property type="molecule type" value="Genomic_DNA"/>
</dbReference>
<sequence>MAKSLNAIVLLASAVCFLSLLVETTLADSRFFVEGRVYCDTCRTQFETRVSEYMEGAKVRLECRDREGGSLTYSVNGTTGANGTYHLPVDGEHEDEICEIVLVKSNMEGCDEVSQDTYLRKSAKINLTSNNGISSPVRIANPLGFMKKDPLPECAEVLRELGMIADSVA</sequence>
<accession>A0A218X6A8</accession>
<evidence type="ECO:0000313" key="5">
    <source>
        <dbReference type="EMBL" id="PKI71776.1"/>
    </source>
</evidence>
<dbReference type="GeneID" id="116206635"/>